<feature type="coiled-coil region" evidence="1">
    <location>
        <begin position="139"/>
        <end position="173"/>
    </location>
</feature>
<comment type="caution">
    <text evidence="2">The sequence shown here is derived from an EMBL/GenBank/DDBJ whole genome shotgun (WGS) entry which is preliminary data.</text>
</comment>
<protein>
    <submittedName>
        <fullName evidence="2">Uncharacterized protein</fullName>
    </submittedName>
</protein>
<keyword evidence="1" id="KW-0175">Coiled coil</keyword>
<dbReference type="EMBL" id="LHPM01000018">
    <property type="protein sequence ID" value="OAL62930.1"/>
    <property type="molecule type" value="Genomic_DNA"/>
</dbReference>
<name>A0A178ES77_TRIRU</name>
<dbReference type="VEuPathDB" id="FungiDB:TERG_01108"/>
<proteinExistence type="predicted"/>
<organism evidence="2 3">
    <name type="scientific">Trichophyton rubrum</name>
    <name type="common">Athlete's foot fungus</name>
    <name type="synonym">Epidermophyton rubrum</name>
    <dbReference type="NCBI Taxonomy" id="5551"/>
    <lineage>
        <taxon>Eukaryota</taxon>
        <taxon>Fungi</taxon>
        <taxon>Dikarya</taxon>
        <taxon>Ascomycota</taxon>
        <taxon>Pezizomycotina</taxon>
        <taxon>Eurotiomycetes</taxon>
        <taxon>Eurotiomycetidae</taxon>
        <taxon>Onygenales</taxon>
        <taxon>Arthrodermataceae</taxon>
        <taxon>Trichophyton</taxon>
    </lineage>
</organism>
<evidence type="ECO:0000256" key="1">
    <source>
        <dbReference type="SAM" id="Coils"/>
    </source>
</evidence>
<reference evidence="2 3" key="1">
    <citation type="submission" date="2016-05" db="EMBL/GenBank/DDBJ databases">
        <title>Genome sequencing of Trichophyton rubrum CMCC(F)T1i isolated from hair.</title>
        <authorList>
            <person name="Zhan P."/>
            <person name="Tao Y."/>
            <person name="Liu W."/>
        </authorList>
    </citation>
    <scope>NUCLEOTIDE SEQUENCE [LARGE SCALE GENOMIC DNA]</scope>
    <source>
        <strain evidence="3">CMCC(F)T1i</strain>
    </source>
</reference>
<sequence>MLSKAGGVEEGPGCIEQGSELNIDEIREHLRLLLDLSSQLPSKTVLSLGDSTVFRDSCSALEKVLTAPTRRYDDTQYELSDRVDPRGDIAEGHQEEATHPEASREEALQYDRELLLVLDRLTKANENFRQRRVEQRQIHEQYQIRCKEFSARVSELEDEVKLLQQEVFNATIELECMRGTVSGLDSWLINWKSQNDSDSHLNPVLKRPAKPRGKSSKYFEQLDKLQEQRDGLIDGLGAWIRGWNDATDGFEARSTS</sequence>
<evidence type="ECO:0000313" key="2">
    <source>
        <dbReference type="EMBL" id="OAL62930.1"/>
    </source>
</evidence>
<evidence type="ECO:0000313" key="3">
    <source>
        <dbReference type="Proteomes" id="UP000243015"/>
    </source>
</evidence>
<accession>A0A178ES77</accession>
<dbReference type="AlphaFoldDB" id="A0A178ES77"/>
<gene>
    <name evidence="2" type="ORF">A7C99_5315</name>
</gene>
<dbReference type="Proteomes" id="UP000243015">
    <property type="component" value="Unassembled WGS sequence"/>
</dbReference>